<dbReference type="EMBL" id="KY684083">
    <property type="protein sequence ID" value="ARF08591.1"/>
    <property type="molecule type" value="Genomic_DNA"/>
</dbReference>
<organism evidence="1">
    <name type="scientific">Catovirus CTV1</name>
    <dbReference type="NCBI Taxonomy" id="1977631"/>
    <lineage>
        <taxon>Viruses</taxon>
        <taxon>Varidnaviria</taxon>
        <taxon>Bamfordvirae</taxon>
        <taxon>Nucleocytoviricota</taxon>
        <taxon>Megaviricetes</taxon>
        <taxon>Imitervirales</taxon>
        <taxon>Mimiviridae</taxon>
        <taxon>Klosneuvirinae</taxon>
        <taxon>Catovirus</taxon>
    </lineage>
</organism>
<sequence length="58" mass="6533">MLLEAGGRAELVNQLFRKNKDCSSLVGKLKLSFGGEELSDCTNGFYCVFREISRLFLK</sequence>
<accession>A0A1V0SA77</accession>
<proteinExistence type="predicted"/>
<evidence type="ECO:0000313" key="1">
    <source>
        <dbReference type="EMBL" id="ARF08591.1"/>
    </source>
</evidence>
<name>A0A1V0SA77_9VIRU</name>
<protein>
    <submittedName>
        <fullName evidence="1">Uncharacterized protein</fullName>
    </submittedName>
</protein>
<gene>
    <name evidence="1" type="ORF">Catovirus_1_641</name>
</gene>
<reference evidence="1" key="1">
    <citation type="journal article" date="2017" name="Science">
        <title>Giant viruses with an expanded complement of translation system components.</title>
        <authorList>
            <person name="Schulz F."/>
            <person name="Yutin N."/>
            <person name="Ivanova N.N."/>
            <person name="Ortega D.R."/>
            <person name="Lee T.K."/>
            <person name="Vierheilig J."/>
            <person name="Daims H."/>
            <person name="Horn M."/>
            <person name="Wagner M."/>
            <person name="Jensen G.J."/>
            <person name="Kyrpides N.C."/>
            <person name="Koonin E.V."/>
            <person name="Woyke T."/>
        </authorList>
    </citation>
    <scope>NUCLEOTIDE SEQUENCE</scope>
    <source>
        <strain evidence="1">CTV1</strain>
    </source>
</reference>